<reference evidence="4" key="1">
    <citation type="journal article" date="2020" name="Stud. Mycol.">
        <title>101 Dothideomycetes genomes: a test case for predicting lifestyles and emergence of pathogens.</title>
        <authorList>
            <person name="Haridas S."/>
            <person name="Albert R."/>
            <person name="Binder M."/>
            <person name="Bloem J."/>
            <person name="Labutti K."/>
            <person name="Salamov A."/>
            <person name="Andreopoulos B."/>
            <person name="Baker S."/>
            <person name="Barry K."/>
            <person name="Bills G."/>
            <person name="Bluhm B."/>
            <person name="Cannon C."/>
            <person name="Castanera R."/>
            <person name="Culley D."/>
            <person name="Daum C."/>
            <person name="Ezra D."/>
            <person name="Gonzalez J."/>
            <person name="Henrissat B."/>
            <person name="Kuo A."/>
            <person name="Liang C."/>
            <person name="Lipzen A."/>
            <person name="Lutzoni F."/>
            <person name="Magnuson J."/>
            <person name="Mondo S."/>
            <person name="Nolan M."/>
            <person name="Ohm R."/>
            <person name="Pangilinan J."/>
            <person name="Park H.-J."/>
            <person name="Ramirez L."/>
            <person name="Alfaro M."/>
            <person name="Sun H."/>
            <person name="Tritt A."/>
            <person name="Yoshinaga Y."/>
            <person name="Zwiers L.-H."/>
            <person name="Turgeon B."/>
            <person name="Goodwin S."/>
            <person name="Spatafora J."/>
            <person name="Crous P."/>
            <person name="Grigoriev I."/>
        </authorList>
    </citation>
    <scope>NUCLEOTIDE SEQUENCE</scope>
    <source>
        <strain evidence="4">CBS 627.86</strain>
    </source>
</reference>
<keyword evidence="2" id="KW-1015">Disulfide bond</keyword>
<dbReference type="InterPro" id="IPR000675">
    <property type="entry name" value="Cutinase/axe"/>
</dbReference>
<feature type="signal peptide" evidence="3">
    <location>
        <begin position="1"/>
        <end position="16"/>
    </location>
</feature>
<dbReference type="InterPro" id="IPR029058">
    <property type="entry name" value="AB_hydrolase_fold"/>
</dbReference>
<dbReference type="AlphaFoldDB" id="A0A6A5Z8W0"/>
<dbReference type="Pfam" id="PF01083">
    <property type="entry name" value="Cutinase"/>
    <property type="match status" value="1"/>
</dbReference>
<evidence type="ECO:0000256" key="1">
    <source>
        <dbReference type="ARBA" id="ARBA00022801"/>
    </source>
</evidence>
<name>A0A6A5Z8W0_9PLEO</name>
<evidence type="ECO:0000256" key="2">
    <source>
        <dbReference type="ARBA" id="ARBA00023157"/>
    </source>
</evidence>
<proteinExistence type="predicted"/>
<accession>A0A6A5Z8W0</accession>
<dbReference type="GO" id="GO:0052689">
    <property type="term" value="F:carboxylic ester hydrolase activity"/>
    <property type="evidence" value="ECO:0007669"/>
    <property type="project" value="UniProtKB-ARBA"/>
</dbReference>
<dbReference type="SMART" id="SM01110">
    <property type="entry name" value="Cutinase"/>
    <property type="match status" value="1"/>
</dbReference>
<protein>
    <submittedName>
        <fullName evidence="4">A cutinase-like protein from cryptococcus Sp</fullName>
    </submittedName>
</protein>
<dbReference type="EMBL" id="ML977322">
    <property type="protein sequence ID" value="KAF2115646.1"/>
    <property type="molecule type" value="Genomic_DNA"/>
</dbReference>
<keyword evidence="3" id="KW-0732">Signal</keyword>
<dbReference type="OrthoDB" id="3225429at2759"/>
<dbReference type="SUPFAM" id="SSF53474">
    <property type="entry name" value="alpha/beta-Hydrolases"/>
    <property type="match status" value="1"/>
</dbReference>
<dbReference type="PANTHER" id="PTHR33630:SF9">
    <property type="entry name" value="CUTINASE 4"/>
    <property type="match status" value="1"/>
</dbReference>
<gene>
    <name evidence="4" type="ORF">BDV96DRAFT_621365</name>
</gene>
<dbReference type="Proteomes" id="UP000799770">
    <property type="component" value="Unassembled WGS sequence"/>
</dbReference>
<sequence length="223" mass="23599">MNFYLFLPIILTLTNAAPVDRRATSTTCPTYTIINTRGTAEPQGQSSGFRTMNSQLTSTLSGANVYNTVYPAGIDQNSTQGTQDIINKITSTLLDSPDECFILEGYSQGAAATLNAMPQLTGASFDAVKGVLFIGNPNHKSGLVCNVDNNGGTTTRDVNGATVATGQTVPENWISKTLDVCIFGDGVCDTAHGIGINLQHLQYPTDTPTQNLGTEFILKQLGG</sequence>
<evidence type="ECO:0000313" key="5">
    <source>
        <dbReference type="Proteomes" id="UP000799770"/>
    </source>
</evidence>
<keyword evidence="5" id="KW-1185">Reference proteome</keyword>
<organism evidence="4 5">
    <name type="scientific">Lophiotrema nucula</name>
    <dbReference type="NCBI Taxonomy" id="690887"/>
    <lineage>
        <taxon>Eukaryota</taxon>
        <taxon>Fungi</taxon>
        <taxon>Dikarya</taxon>
        <taxon>Ascomycota</taxon>
        <taxon>Pezizomycotina</taxon>
        <taxon>Dothideomycetes</taxon>
        <taxon>Pleosporomycetidae</taxon>
        <taxon>Pleosporales</taxon>
        <taxon>Lophiotremataceae</taxon>
        <taxon>Lophiotrema</taxon>
    </lineage>
</organism>
<dbReference type="Gene3D" id="3.40.50.1820">
    <property type="entry name" value="alpha/beta hydrolase"/>
    <property type="match status" value="1"/>
</dbReference>
<feature type="chain" id="PRO_5025390589" evidence="3">
    <location>
        <begin position="17"/>
        <end position="223"/>
    </location>
</feature>
<evidence type="ECO:0000313" key="4">
    <source>
        <dbReference type="EMBL" id="KAF2115646.1"/>
    </source>
</evidence>
<evidence type="ECO:0000256" key="3">
    <source>
        <dbReference type="SAM" id="SignalP"/>
    </source>
</evidence>
<keyword evidence="1" id="KW-0378">Hydrolase</keyword>
<dbReference type="PANTHER" id="PTHR33630">
    <property type="entry name" value="CUTINASE RV1984C-RELATED-RELATED"/>
    <property type="match status" value="1"/>
</dbReference>